<proteinExistence type="predicted"/>
<organism evidence="1 2">
    <name type="scientific">Microcystis aeruginosa Ma_SC_T_19800800_S464</name>
    <dbReference type="NCBI Taxonomy" id="2486257"/>
    <lineage>
        <taxon>Bacteria</taxon>
        <taxon>Bacillati</taxon>
        <taxon>Cyanobacteriota</taxon>
        <taxon>Cyanophyceae</taxon>
        <taxon>Oscillatoriophycideae</taxon>
        <taxon>Chroococcales</taxon>
        <taxon>Microcystaceae</taxon>
        <taxon>Microcystis</taxon>
    </lineage>
</organism>
<dbReference type="AlphaFoldDB" id="A0A552DLE7"/>
<comment type="caution">
    <text evidence="1">The sequence shown here is derived from an EMBL/GenBank/DDBJ whole genome shotgun (WGS) entry which is preliminary data.</text>
</comment>
<evidence type="ECO:0000313" key="1">
    <source>
        <dbReference type="EMBL" id="TRU22968.1"/>
    </source>
</evidence>
<protein>
    <submittedName>
        <fullName evidence="1">Uncharacterized protein</fullName>
    </submittedName>
</protein>
<name>A0A552DLE7_MICAE</name>
<reference evidence="1 2" key="1">
    <citation type="submission" date="2019-01" db="EMBL/GenBank/DDBJ databases">
        <title>Coherence of Microcystis species and biogeography revealed through population genomics.</title>
        <authorList>
            <person name="Perez-Carrascal O.M."/>
            <person name="Terrat Y."/>
            <person name="Giani A."/>
            <person name="Fortin N."/>
            <person name="Tromas N."/>
            <person name="Shapiro B.J."/>
        </authorList>
    </citation>
    <scope>NUCLEOTIDE SEQUENCE [LARGE SCALE GENOMIC DNA]</scope>
    <source>
        <strain evidence="1">Ma_SC_T_19800800_S464</strain>
    </source>
</reference>
<sequence length="68" mass="7388">MISSLLSAFHYTVSREAQLLVGWVSGSVNYAGVGFHASTQPTFCLLLYSISDRMNNLSFIKSAITQAS</sequence>
<evidence type="ECO:0000313" key="2">
    <source>
        <dbReference type="Proteomes" id="UP000319313"/>
    </source>
</evidence>
<dbReference type="Proteomes" id="UP000319313">
    <property type="component" value="Unassembled WGS sequence"/>
</dbReference>
<gene>
    <name evidence="1" type="ORF">EWV81_17140</name>
</gene>
<accession>A0A552DLE7</accession>
<dbReference type="EMBL" id="SFBL01000159">
    <property type="protein sequence ID" value="TRU22968.1"/>
    <property type="molecule type" value="Genomic_DNA"/>
</dbReference>